<dbReference type="Proteomes" id="UP000317839">
    <property type="component" value="Unassembled WGS sequence"/>
</dbReference>
<dbReference type="SUPFAM" id="SSF52266">
    <property type="entry name" value="SGNH hydrolase"/>
    <property type="match status" value="1"/>
</dbReference>
<dbReference type="PANTHER" id="PTHR30383">
    <property type="entry name" value="THIOESTERASE 1/PROTEASE 1/LYSOPHOSPHOLIPASE L1"/>
    <property type="match status" value="1"/>
</dbReference>
<evidence type="ECO:0000259" key="1">
    <source>
        <dbReference type="Pfam" id="PF13472"/>
    </source>
</evidence>
<dbReference type="GO" id="GO:0004622">
    <property type="term" value="F:phosphatidylcholine lysophospholipase activity"/>
    <property type="evidence" value="ECO:0007669"/>
    <property type="project" value="TreeGrafter"/>
</dbReference>
<dbReference type="EMBL" id="VIKR01000005">
    <property type="protein sequence ID" value="TQV72327.1"/>
    <property type="molecule type" value="Genomic_DNA"/>
</dbReference>
<organism evidence="2 3">
    <name type="scientific">Aliikangiella marina</name>
    <dbReference type="NCBI Taxonomy" id="1712262"/>
    <lineage>
        <taxon>Bacteria</taxon>
        <taxon>Pseudomonadati</taxon>
        <taxon>Pseudomonadota</taxon>
        <taxon>Gammaproteobacteria</taxon>
        <taxon>Oceanospirillales</taxon>
        <taxon>Pleioneaceae</taxon>
        <taxon>Aliikangiella</taxon>
    </lineage>
</organism>
<dbReference type="InterPro" id="IPR036514">
    <property type="entry name" value="SGNH_hydro_sf"/>
</dbReference>
<dbReference type="InterPro" id="IPR013830">
    <property type="entry name" value="SGNH_hydro"/>
</dbReference>
<dbReference type="Pfam" id="PF13472">
    <property type="entry name" value="Lipase_GDSL_2"/>
    <property type="match status" value="1"/>
</dbReference>
<dbReference type="InterPro" id="IPR051532">
    <property type="entry name" value="Ester_Hydrolysis_Enzymes"/>
</dbReference>
<keyword evidence="3" id="KW-1185">Reference proteome</keyword>
<dbReference type="AlphaFoldDB" id="A0A545T501"/>
<feature type="domain" description="SGNH hydrolase-type esterase" evidence="1">
    <location>
        <begin position="35"/>
        <end position="186"/>
    </location>
</feature>
<dbReference type="RefSeq" id="WP_142943657.1">
    <property type="nucleotide sequence ID" value="NZ_VIKR01000005.1"/>
</dbReference>
<gene>
    <name evidence="2" type="ORF">FLL45_19105</name>
</gene>
<accession>A0A545T501</accession>
<dbReference type="PANTHER" id="PTHR30383:SF24">
    <property type="entry name" value="THIOESTERASE 1_PROTEASE 1_LYSOPHOSPHOLIPASE L1"/>
    <property type="match status" value="1"/>
</dbReference>
<name>A0A545T501_9GAMM</name>
<proteinExistence type="predicted"/>
<dbReference type="OrthoDB" id="9786188at2"/>
<sequence>MLKLKSVLLIIFTFAVIGCSEPKLPPLAYGSKIVAFGDSLTYGVGSGNGPTYPQALAELTGFEVVNEGISGETTTGGLQRFAQVLDKHQPDMVILMEGGNDILRNHNPKTTKQNLATMIEIAQAREIRIIFMGVPEKKLFSDSAPFYQELAEQYALVYDGDSLSELLRSRQYKSDPIHLNGAGYQALANRIYQLMQTSGAID</sequence>
<dbReference type="Gene3D" id="3.40.50.1110">
    <property type="entry name" value="SGNH hydrolase"/>
    <property type="match status" value="1"/>
</dbReference>
<evidence type="ECO:0000313" key="2">
    <source>
        <dbReference type="EMBL" id="TQV72327.1"/>
    </source>
</evidence>
<comment type="caution">
    <text evidence="2">The sequence shown here is derived from an EMBL/GenBank/DDBJ whole genome shotgun (WGS) entry which is preliminary data.</text>
</comment>
<evidence type="ECO:0000313" key="3">
    <source>
        <dbReference type="Proteomes" id="UP000317839"/>
    </source>
</evidence>
<reference evidence="2 3" key="1">
    <citation type="submission" date="2019-06" db="EMBL/GenBank/DDBJ databases">
        <title>Draft genome of Aliikangiella marina GYP-15.</title>
        <authorList>
            <person name="Wang G."/>
        </authorList>
    </citation>
    <scope>NUCLEOTIDE SEQUENCE [LARGE SCALE GENOMIC DNA]</scope>
    <source>
        <strain evidence="2 3">GYP-15</strain>
    </source>
</reference>
<dbReference type="PROSITE" id="PS51257">
    <property type="entry name" value="PROKAR_LIPOPROTEIN"/>
    <property type="match status" value="1"/>
</dbReference>
<protein>
    <submittedName>
        <fullName evidence="2">Arylesterase</fullName>
    </submittedName>
</protein>